<keyword evidence="1" id="KW-0614">Plasmid</keyword>
<dbReference type="EMBL" id="CP009112">
    <property type="protein sequence ID" value="ANS32571.1"/>
    <property type="molecule type" value="Genomic_DNA"/>
</dbReference>
<sequence length="117" mass="13180">MWAGIAVVGSVRFSPLESLALQVARETVALGRDVGAQTPRERVEPVTFCRAFPVVTEWVGAEAVRSDGVVGMVRMMRERVVDRRLVDQRLTIDSLRRICRRRADADPSDDRDGRDRD</sequence>
<protein>
    <submittedName>
        <fullName evidence="1">Uncharacterized protein</fullName>
    </submittedName>
</protein>
<accession>A0A1B1KIX6</accession>
<evidence type="ECO:0000313" key="1">
    <source>
        <dbReference type="EMBL" id="ANS32571.1"/>
    </source>
</evidence>
<proteinExistence type="predicted"/>
<reference evidence="1 2" key="1">
    <citation type="submission" date="2014-07" db="EMBL/GenBank/DDBJ databases">
        <authorList>
            <person name="Zhang J.E."/>
            <person name="Yang H."/>
            <person name="Guo J."/>
            <person name="Deng Z."/>
            <person name="Luo H."/>
            <person name="Luo M."/>
            <person name="Zhao B."/>
        </authorList>
    </citation>
    <scope>NUCLEOTIDE SEQUENCE [LARGE SCALE GENOMIC DNA]</scope>
    <source>
        <strain evidence="1 2">1CP</strain>
        <plasmid evidence="2">Plasmid pr1cp1</plasmid>
    </source>
</reference>
<evidence type="ECO:0000313" key="2">
    <source>
        <dbReference type="Proteomes" id="UP000186108"/>
    </source>
</evidence>
<gene>
    <name evidence="1" type="ORF">R1CP_39950</name>
</gene>
<geneLocation type="plasmid" evidence="2">
    <name>pr1cp1</name>
</geneLocation>
<dbReference type="Proteomes" id="UP000186108">
    <property type="component" value="Plasmid pR1CP1"/>
</dbReference>
<organism evidence="1 2">
    <name type="scientific">Rhodococcus opacus</name>
    <name type="common">Nocardia opaca</name>
    <dbReference type="NCBI Taxonomy" id="37919"/>
    <lineage>
        <taxon>Bacteria</taxon>
        <taxon>Bacillati</taxon>
        <taxon>Actinomycetota</taxon>
        <taxon>Actinomycetes</taxon>
        <taxon>Mycobacteriales</taxon>
        <taxon>Nocardiaceae</taxon>
        <taxon>Rhodococcus</taxon>
    </lineage>
</organism>
<name>A0A1B1KIX6_RHOOP</name>
<dbReference type="AlphaFoldDB" id="A0A1B1KIX6"/>